<organism evidence="2 3">
    <name type="scientific">Mesorhizobium dulcispinae</name>
    <dbReference type="NCBI Taxonomy" id="3072316"/>
    <lineage>
        <taxon>Bacteria</taxon>
        <taxon>Pseudomonadati</taxon>
        <taxon>Pseudomonadota</taxon>
        <taxon>Alphaproteobacteria</taxon>
        <taxon>Hyphomicrobiales</taxon>
        <taxon>Phyllobacteriaceae</taxon>
        <taxon>Mesorhizobium</taxon>
    </lineage>
</organism>
<name>A0ABU4XQT3_9HYPH</name>
<evidence type="ECO:0000313" key="3">
    <source>
        <dbReference type="Proteomes" id="UP001271780"/>
    </source>
</evidence>
<dbReference type="EMBL" id="JAVIIZ010000039">
    <property type="protein sequence ID" value="MDX8476676.1"/>
    <property type="molecule type" value="Genomic_DNA"/>
</dbReference>
<protein>
    <submittedName>
        <fullName evidence="2">DUF1638 domain-containing protein</fullName>
    </submittedName>
</protein>
<keyword evidence="3" id="KW-1185">Reference proteome</keyword>
<evidence type="ECO:0000313" key="2">
    <source>
        <dbReference type="EMBL" id="MDX8476676.1"/>
    </source>
</evidence>
<dbReference type="Proteomes" id="UP001271780">
    <property type="component" value="Unassembled WGS sequence"/>
</dbReference>
<gene>
    <name evidence="2" type="ORF">RFM27_31915</name>
</gene>
<reference evidence="2 3" key="1">
    <citation type="submission" date="2023-08" db="EMBL/GenBank/DDBJ databases">
        <title>Implementing the SeqCode for naming new Mesorhizobium species isolated from Vachellia karroo root nodules.</title>
        <authorList>
            <person name="Van Lill M."/>
        </authorList>
    </citation>
    <scope>NUCLEOTIDE SEQUENCE [LARGE SCALE GENOMIC DNA]</scope>
    <source>
        <strain evidence="2 3">VK23A</strain>
    </source>
</reference>
<dbReference type="InterPro" id="IPR012437">
    <property type="entry name" value="DUF1638"/>
</dbReference>
<comment type="caution">
    <text evidence="2">The sequence shown here is derived from an EMBL/GenBank/DDBJ whole genome shotgun (WGS) entry which is preliminary data.</text>
</comment>
<sequence length="231" mass="25877">MRPQLLDFDENSTIEVNSADPAKLEKTLVIACGALAREALAVFEANKLEQFDITCLPAKLHGSPMQIPERVRDKIRQHKKDYSRILCLYGDCGTNGALDRVLREEGVERIAGDHCYAFFAGLETYKQMDEDQFGTFFLTDFLVRHFEAFFLKDLKLDKYPEILDMIFGNFQRLVFLQQIPDPELRAKAVAIAARLKLPLEFADTGIGGVQSFLAAGNAGALTPAETSAVRR</sequence>
<dbReference type="RefSeq" id="WP_320319084.1">
    <property type="nucleotide sequence ID" value="NZ_JAVIIX010000037.1"/>
</dbReference>
<accession>A0ABU4XQT3</accession>
<dbReference type="Pfam" id="PF07796">
    <property type="entry name" value="DUF1638"/>
    <property type="match status" value="1"/>
</dbReference>
<feature type="domain" description="DUF1638" evidence="1">
    <location>
        <begin position="55"/>
        <end position="211"/>
    </location>
</feature>
<evidence type="ECO:0000259" key="1">
    <source>
        <dbReference type="Pfam" id="PF07796"/>
    </source>
</evidence>
<proteinExistence type="predicted"/>